<dbReference type="AlphaFoldDB" id="A0A7Z2YFN9"/>
<name>A0A7Z2YFN9_9VIBR</name>
<evidence type="ECO:0000313" key="3">
    <source>
        <dbReference type="Proteomes" id="UP000464262"/>
    </source>
</evidence>
<dbReference type="EMBL" id="CP047476">
    <property type="protein sequence ID" value="QIA65389.1"/>
    <property type="molecule type" value="Genomic_DNA"/>
</dbReference>
<dbReference type="Pfam" id="PF10544">
    <property type="entry name" value="T5orf172"/>
    <property type="match status" value="1"/>
</dbReference>
<reference evidence="2 3" key="1">
    <citation type="submission" date="2020-01" db="EMBL/GenBank/DDBJ databases">
        <title>Whole genome and functional gene identification of agarase of Vibrio HN897.</title>
        <authorList>
            <person name="Liu Y."/>
            <person name="Zhao Z."/>
        </authorList>
    </citation>
    <scope>NUCLEOTIDE SEQUENCE [LARGE SCALE GENOMIC DNA]</scope>
    <source>
        <strain evidence="2 3">HN897</strain>
    </source>
</reference>
<organism evidence="2 3">
    <name type="scientific">Vibrio astriarenae</name>
    <dbReference type="NCBI Taxonomy" id="1481923"/>
    <lineage>
        <taxon>Bacteria</taxon>
        <taxon>Pseudomonadati</taxon>
        <taxon>Pseudomonadota</taxon>
        <taxon>Gammaproteobacteria</taxon>
        <taxon>Vibrionales</taxon>
        <taxon>Vibrionaceae</taxon>
        <taxon>Vibrio</taxon>
    </lineage>
</organism>
<protein>
    <recommendedName>
        <fullName evidence="1">Bacteriophage T5 Orf172 DNA-binding domain-containing protein</fullName>
    </recommendedName>
</protein>
<dbReference type="KEGG" id="vas:GT360_17775"/>
<feature type="domain" description="Bacteriophage T5 Orf172 DNA-binding" evidence="1">
    <location>
        <begin position="414"/>
        <end position="504"/>
    </location>
</feature>
<dbReference type="RefSeq" id="WP_164650289.1">
    <property type="nucleotide sequence ID" value="NZ_CP047476.1"/>
</dbReference>
<evidence type="ECO:0000313" key="2">
    <source>
        <dbReference type="EMBL" id="QIA65389.1"/>
    </source>
</evidence>
<dbReference type="Proteomes" id="UP000464262">
    <property type="component" value="Chromosome 2"/>
</dbReference>
<evidence type="ECO:0000259" key="1">
    <source>
        <dbReference type="Pfam" id="PF10544"/>
    </source>
</evidence>
<accession>A0A7Z2YFN9</accession>
<gene>
    <name evidence="2" type="ORF">GT360_17775</name>
</gene>
<proteinExistence type="predicted"/>
<keyword evidence="3" id="KW-1185">Reference proteome</keyword>
<dbReference type="InterPro" id="IPR018306">
    <property type="entry name" value="Phage_T5_Orf172_DNA-bd"/>
</dbReference>
<sequence>MKNFTFNGVKYSSIASFFRIHQSEINCSLPTFKNRINEGLEIDQAMVAEKKRRGSIKIEPQVIEGKQYLSIPEIATEYGVNHNTMYQRYNRGRRGDELILPKERKDYTPPAMQEPKKKYVPASAETIEYGGIVYTSVKEICREYGVDRGTFRKRRKKGLTIGQCLGQEPIVDGRTVAAKVKHYELDGKHYTAPQLSKMFGVPVGTLRERLKKGASLSQALSKHRLDNGTLLPEAEIERNSNYANVPTMIVDGKAYSSYQALGDDFGIKQHVIRQRIVDLGWSPEEAVMMEGRNKTFVVDDKRFATLQEAADEFGIQIETLRNRRANNWTPRQIVGLDPAPNTTVYTWNGMEFTSINEISDYFGIPKGLMSSRLNRMSLEEAVKLGDQKLVGTGRYNMTILTRDEALATKPSLLYFVKMTIDERVVYKVGITTSTLAERMSGYRKFQWEEVAIGRATLLECYKLEQSIHDMMEDRNIKDIDGSIMDGYTELFDFNEDDVATIKELMAELL</sequence>